<proteinExistence type="predicted"/>
<protein>
    <submittedName>
        <fullName evidence="2">Uncharacterized protein</fullName>
    </submittedName>
</protein>
<gene>
    <name evidence="2" type="ORF">L201_003622</name>
</gene>
<feature type="region of interest" description="Disordered" evidence="1">
    <location>
        <begin position="183"/>
        <end position="217"/>
    </location>
</feature>
<reference evidence="2 3" key="1">
    <citation type="submission" date="2024-01" db="EMBL/GenBank/DDBJ databases">
        <title>Comparative genomics of Cryptococcus and Kwoniella reveals pathogenesis evolution and contrasting modes of karyotype evolution via chromosome fusion or intercentromeric recombination.</title>
        <authorList>
            <person name="Coelho M.A."/>
            <person name="David-Palma M."/>
            <person name="Shea T."/>
            <person name="Bowers K."/>
            <person name="McGinley-Smith S."/>
            <person name="Mohammad A.W."/>
            <person name="Gnirke A."/>
            <person name="Yurkov A.M."/>
            <person name="Nowrousian M."/>
            <person name="Sun S."/>
            <person name="Cuomo C.A."/>
            <person name="Heitman J."/>
        </authorList>
    </citation>
    <scope>NUCLEOTIDE SEQUENCE [LARGE SCALE GENOMIC DNA]</scope>
    <source>
        <strain evidence="2 3">CBS 6074</strain>
    </source>
</reference>
<evidence type="ECO:0000256" key="1">
    <source>
        <dbReference type="SAM" id="MobiDB-lite"/>
    </source>
</evidence>
<organism evidence="2 3">
    <name type="scientific">Kwoniella dendrophila CBS 6074</name>
    <dbReference type="NCBI Taxonomy" id="1295534"/>
    <lineage>
        <taxon>Eukaryota</taxon>
        <taxon>Fungi</taxon>
        <taxon>Dikarya</taxon>
        <taxon>Basidiomycota</taxon>
        <taxon>Agaricomycotina</taxon>
        <taxon>Tremellomycetes</taxon>
        <taxon>Tremellales</taxon>
        <taxon>Cryptococcaceae</taxon>
        <taxon>Kwoniella</taxon>
    </lineage>
</organism>
<evidence type="ECO:0000313" key="3">
    <source>
        <dbReference type="Proteomes" id="UP001355207"/>
    </source>
</evidence>
<dbReference type="GeneID" id="91094292"/>
<dbReference type="Proteomes" id="UP001355207">
    <property type="component" value="Chromosome 4"/>
</dbReference>
<dbReference type="Gene3D" id="2.60.120.260">
    <property type="entry name" value="Galactose-binding domain-like"/>
    <property type="match status" value="1"/>
</dbReference>
<keyword evidence="3" id="KW-1185">Reference proteome</keyword>
<evidence type="ECO:0000313" key="2">
    <source>
        <dbReference type="EMBL" id="WWC88709.1"/>
    </source>
</evidence>
<name>A0AAX4JTQ1_9TREE</name>
<feature type="compositionally biased region" description="Polar residues" evidence="1">
    <location>
        <begin position="183"/>
        <end position="208"/>
    </location>
</feature>
<dbReference type="AlphaFoldDB" id="A0AAX4JTQ1"/>
<accession>A0AAX4JTQ1</accession>
<dbReference type="EMBL" id="CP144101">
    <property type="protein sequence ID" value="WWC88709.1"/>
    <property type="molecule type" value="Genomic_DNA"/>
</dbReference>
<sequence>MLRLNGSNQSLNEDQDQVNEMEPLLTQFWNQSISWTEKQGSWVQLNFTGTDIWVYGITGPYQGQIEFILDDQNLGLCSQNNEETDYHHQIYDIHDMEDNPHILRSVNVDRRMSFDYAIVQSQNSSHRQYQQESFYESSRQLNQLPSTSQEEISISSSSAIRELAAQATSSIFASSGITSMLSERPTISSSAGPAHLVSSQATSISSPTDFGIQAAQA</sequence>
<dbReference type="RefSeq" id="XP_066075472.1">
    <property type="nucleotide sequence ID" value="XM_066219375.1"/>
</dbReference>